<reference evidence="4" key="1">
    <citation type="submission" date="2019-07" db="EMBL/GenBank/DDBJ databases">
        <authorList>
            <person name="Liu P.D."/>
            <person name="Luo J.J."/>
        </authorList>
    </citation>
    <scope>NUCLEOTIDE SEQUENCE</scope>
</reference>
<accession>A0A6B9W2E8</accession>
<organism evidence="4">
    <name type="scientific">Stylosanthes guianensis</name>
    <dbReference type="NCBI Taxonomy" id="62615"/>
    <lineage>
        <taxon>Eukaryota</taxon>
        <taxon>Viridiplantae</taxon>
        <taxon>Streptophyta</taxon>
        <taxon>Embryophyta</taxon>
        <taxon>Tracheophyta</taxon>
        <taxon>Spermatophyta</taxon>
        <taxon>Magnoliopsida</taxon>
        <taxon>eudicotyledons</taxon>
        <taxon>Gunneridae</taxon>
        <taxon>Pentapetalae</taxon>
        <taxon>rosids</taxon>
        <taxon>fabids</taxon>
        <taxon>Fabales</taxon>
        <taxon>Fabaceae</taxon>
        <taxon>Papilionoideae</taxon>
        <taxon>50 kb inversion clade</taxon>
        <taxon>dalbergioids sensu lato</taxon>
        <taxon>Dalbergieae</taxon>
        <taxon>Pterocarpus clade</taxon>
        <taxon>Stylosanthes</taxon>
    </lineage>
</organism>
<name>A0A6B9W2E8_9FABA</name>
<dbReference type="GO" id="GO:0016787">
    <property type="term" value="F:hydrolase activity"/>
    <property type="evidence" value="ECO:0007669"/>
    <property type="project" value="UniProtKB-KW"/>
</dbReference>
<dbReference type="AlphaFoldDB" id="A0A6B9W2E8"/>
<keyword evidence="4" id="KW-0456">Lyase</keyword>
<dbReference type="PANTHER" id="PTHR23024">
    <property type="entry name" value="ARYLACETAMIDE DEACETYLASE"/>
    <property type="match status" value="1"/>
</dbReference>
<dbReference type="InterPro" id="IPR029058">
    <property type="entry name" value="AB_hydrolase_fold"/>
</dbReference>
<proteinExistence type="evidence at transcript level"/>
<sequence>MATAQEKKEIAHEFRFFRVYKDGTVELLRPPTPTIPPFDDPTTGLRTKDAVISTNPPLSARLFLPKITAPSNNNKLPVLLFFHGGGFCYRSAFSADYHNHLAAIANEANVIAVSVEYGLFPARPLPACYEDAWSALQWIASHAGGNGPEQWLNNHGDLERVFVSGNSAGGNISHTVVSEVGKKGLLGAKIIGMILAHPYFGEDDRMWMYMCKDNRGPEDPRMKPAAEDLKRLGCERVVVFAAEKDELFGAGKKYVEELKKSGWVGSAELVVNLGMRHSQHVYQPDDEKAHAILKKIASFIHD</sequence>
<protein>
    <submittedName>
        <fullName evidence="4">2-hydroxyisoflavanone dehydratase-4</fullName>
        <ecNumber evidence="4">4.2.1.105</ecNumber>
    </submittedName>
</protein>
<dbReference type="SUPFAM" id="SSF53474">
    <property type="entry name" value="alpha/beta-Hydrolases"/>
    <property type="match status" value="1"/>
</dbReference>
<feature type="domain" description="Alpha/beta hydrolase fold-3" evidence="3">
    <location>
        <begin position="79"/>
        <end position="279"/>
    </location>
</feature>
<dbReference type="InterPro" id="IPR013094">
    <property type="entry name" value="AB_hydrolase_3"/>
</dbReference>
<keyword evidence="2" id="KW-0378">Hydrolase</keyword>
<dbReference type="Pfam" id="PF07859">
    <property type="entry name" value="Abhydrolase_3"/>
    <property type="match status" value="1"/>
</dbReference>
<gene>
    <name evidence="4" type="primary">HID-4</name>
</gene>
<evidence type="ECO:0000259" key="3">
    <source>
        <dbReference type="Pfam" id="PF07859"/>
    </source>
</evidence>
<evidence type="ECO:0000313" key="4">
    <source>
        <dbReference type="EMBL" id="QHQ74401.1"/>
    </source>
</evidence>
<dbReference type="PROSITE" id="PS01173">
    <property type="entry name" value="LIPASE_GDXG_HIS"/>
    <property type="match status" value="1"/>
</dbReference>
<dbReference type="PANTHER" id="PTHR23024:SF582">
    <property type="entry name" value="CARBOXYLESTERASE 12-RELATED"/>
    <property type="match status" value="1"/>
</dbReference>
<dbReference type="InterPro" id="IPR050466">
    <property type="entry name" value="Carboxylest/Gibb_receptor"/>
</dbReference>
<comment type="similarity">
    <text evidence="1">Belongs to the 'GDXG' lipolytic enzyme family.</text>
</comment>
<evidence type="ECO:0000256" key="1">
    <source>
        <dbReference type="ARBA" id="ARBA00010515"/>
    </source>
</evidence>
<dbReference type="EMBL" id="MN165124">
    <property type="protein sequence ID" value="QHQ74401.1"/>
    <property type="molecule type" value="mRNA"/>
</dbReference>
<dbReference type="EC" id="4.2.1.105" evidence="4"/>
<dbReference type="GO" id="GO:0033987">
    <property type="term" value="F:2-hydroxyisoflavanone dehydratase activity"/>
    <property type="evidence" value="ECO:0007669"/>
    <property type="project" value="UniProtKB-EC"/>
</dbReference>
<dbReference type="InterPro" id="IPR002168">
    <property type="entry name" value="Lipase_GDXG_HIS_AS"/>
</dbReference>
<dbReference type="Gene3D" id="3.40.50.1820">
    <property type="entry name" value="alpha/beta hydrolase"/>
    <property type="match status" value="1"/>
</dbReference>
<evidence type="ECO:0000256" key="2">
    <source>
        <dbReference type="ARBA" id="ARBA00022801"/>
    </source>
</evidence>